<dbReference type="EMBL" id="LR882963">
    <property type="protein sequence ID" value="CAD5917666.1"/>
    <property type="molecule type" value="Genomic_DNA"/>
</dbReference>
<evidence type="ECO:0000313" key="3">
    <source>
        <dbReference type="EMBL" id="CUM61810.1"/>
    </source>
</evidence>
<accession>A0A1J1JK41</accession>
<name>A0A1J1JK41_PLAAG</name>
<dbReference type="CDD" id="cd06260">
    <property type="entry name" value="DUF820-like"/>
    <property type="match status" value="1"/>
</dbReference>
<proteinExistence type="predicted"/>
<dbReference type="EMBL" id="LO018304">
    <property type="protein sequence ID" value="CUM61810.1"/>
    <property type="molecule type" value="Genomic_DNA"/>
</dbReference>
<evidence type="ECO:0000313" key="2">
    <source>
        <dbReference type="EMBL" id="CAD5917666.1"/>
    </source>
</evidence>
<evidence type="ECO:0000259" key="1">
    <source>
        <dbReference type="Pfam" id="PF05685"/>
    </source>
</evidence>
<dbReference type="InterPro" id="IPR012296">
    <property type="entry name" value="Nuclease_put_TT1808"/>
</dbReference>
<dbReference type="SUPFAM" id="SSF52980">
    <property type="entry name" value="Restriction endonuclease-like"/>
    <property type="match status" value="1"/>
</dbReference>
<feature type="domain" description="Putative restriction endonuclease" evidence="1">
    <location>
        <begin position="11"/>
        <end position="178"/>
    </location>
</feature>
<dbReference type="Gene3D" id="3.90.1570.10">
    <property type="entry name" value="tt1808, chain A"/>
    <property type="match status" value="1"/>
</dbReference>
<sequence length="184" mass="21160">MKIALLEWTIEDYHRMIDAGILDNRSVELLNGQIIKMSPEGIFHAYFSDATADYLRNLLGNRAKVREGKPITLFQSSSEPEPDLAIVEPLGSVYLEHHPYPNNIFWLIEFSNSSLTKDLEQKSKVYATENIREYWVVNLQNQTLIVFRNPQQGDYQSQEILTQGDIYPLAFPDMAVSVQRLLVV</sequence>
<reference evidence="3" key="1">
    <citation type="submission" date="2015-09" db="EMBL/GenBank/DDBJ databases">
        <authorList>
            <person name="Jackson K.R."/>
            <person name="Lunt B.L."/>
            <person name="Fisher J.N.B."/>
            <person name="Gardner A.V."/>
            <person name="Bailey M.E."/>
            <person name="Deus L.M."/>
            <person name="Earl A.S."/>
            <person name="Gibby P.D."/>
            <person name="Hartmann K.A."/>
            <person name="Liu J.E."/>
            <person name="Manci A.M."/>
            <person name="Nielsen D.A."/>
            <person name="Solomon M.B."/>
            <person name="Breakwell D.P."/>
            <person name="Burnett S.H."/>
            <person name="Grose J.H."/>
        </authorList>
    </citation>
    <scope>NUCLEOTIDE SEQUENCE</scope>
    <source>
        <strain evidence="3">7805</strain>
    </source>
</reference>
<dbReference type="InterPro" id="IPR008538">
    <property type="entry name" value="Uma2"/>
</dbReference>
<dbReference type="AlphaFoldDB" id="A0A1J1JK41"/>
<organism evidence="3">
    <name type="scientific">Planktothrix agardhii</name>
    <name type="common">Oscillatoria agardhii</name>
    <dbReference type="NCBI Taxonomy" id="1160"/>
    <lineage>
        <taxon>Bacteria</taxon>
        <taxon>Bacillati</taxon>
        <taxon>Cyanobacteriota</taxon>
        <taxon>Cyanophyceae</taxon>
        <taxon>Oscillatoriophycideae</taxon>
        <taxon>Oscillatoriales</taxon>
        <taxon>Microcoleaceae</taxon>
        <taxon>Planktothrix</taxon>
    </lineage>
</organism>
<dbReference type="PANTHER" id="PTHR35400:SF1">
    <property type="entry name" value="SLR1083 PROTEIN"/>
    <property type="match status" value="1"/>
</dbReference>
<dbReference type="RefSeq" id="WP_227364768.1">
    <property type="nucleotide sequence ID" value="NZ_JBAVBW010000084.1"/>
</dbReference>
<protein>
    <recommendedName>
        <fullName evidence="1">Putative restriction endonuclease domain-containing protein</fullName>
    </recommendedName>
</protein>
<dbReference type="InterPro" id="IPR011335">
    <property type="entry name" value="Restrct_endonuc-II-like"/>
</dbReference>
<gene>
    <name evidence="2" type="ORF">PANO66_00471</name>
    <name evidence="3" type="ORF">PLAM_3844</name>
</gene>
<dbReference type="Pfam" id="PF05685">
    <property type="entry name" value="Uma2"/>
    <property type="match status" value="1"/>
</dbReference>
<dbReference type="Proteomes" id="UP001153761">
    <property type="component" value="Chromosome"/>
</dbReference>
<reference evidence="2" key="2">
    <citation type="submission" date="2020-09" db="EMBL/GenBank/DDBJ databases">
        <authorList>
            <person name="Blom J."/>
        </authorList>
    </citation>
    <scope>NUCLEOTIDE SEQUENCE</scope>
    <source>
        <strain evidence="2">No.66</strain>
    </source>
</reference>
<dbReference type="PANTHER" id="PTHR35400">
    <property type="entry name" value="SLR1083 PROTEIN"/>
    <property type="match status" value="1"/>
</dbReference>